<evidence type="ECO:0000256" key="5">
    <source>
        <dbReference type="ARBA" id="ARBA00023136"/>
    </source>
</evidence>
<keyword evidence="4 6" id="KW-1133">Transmembrane helix</keyword>
<dbReference type="InterPro" id="IPR000595">
    <property type="entry name" value="cNMP-bd_dom"/>
</dbReference>
<evidence type="ECO:0000259" key="7">
    <source>
        <dbReference type="PROSITE" id="PS50042"/>
    </source>
</evidence>
<protein>
    <recommendedName>
        <fullName evidence="7">Cyclic nucleotide-binding domain-containing protein</fullName>
    </recommendedName>
</protein>
<proteinExistence type="inferred from homology"/>
<dbReference type="KEGG" id="mpau:ZMTM_20710"/>
<comment type="similarity">
    <text evidence="2">Belongs to the autoinducer-2 exporter (AI-2E) (TC 2.A.86) family.</text>
</comment>
<evidence type="ECO:0000256" key="4">
    <source>
        <dbReference type="ARBA" id="ARBA00022989"/>
    </source>
</evidence>
<keyword evidence="5 6" id="KW-0472">Membrane</keyword>
<dbReference type="Proteomes" id="UP000826722">
    <property type="component" value="Chromosome"/>
</dbReference>
<feature type="transmembrane region" description="Helical" evidence="6">
    <location>
        <begin position="222"/>
        <end position="240"/>
    </location>
</feature>
<name>A0A8D5JZM3_9PROT</name>
<feature type="transmembrane region" description="Helical" evidence="6">
    <location>
        <begin position="199"/>
        <end position="216"/>
    </location>
</feature>
<evidence type="ECO:0000256" key="2">
    <source>
        <dbReference type="ARBA" id="ARBA00009773"/>
    </source>
</evidence>
<feature type="transmembrane region" description="Helical" evidence="6">
    <location>
        <begin position="336"/>
        <end position="362"/>
    </location>
</feature>
<dbReference type="SUPFAM" id="SSF51206">
    <property type="entry name" value="cAMP-binding domain-like"/>
    <property type="match status" value="1"/>
</dbReference>
<dbReference type="CDD" id="cd00038">
    <property type="entry name" value="CAP_ED"/>
    <property type="match status" value="1"/>
</dbReference>
<feature type="transmembrane region" description="Helical" evidence="6">
    <location>
        <begin position="426"/>
        <end position="452"/>
    </location>
</feature>
<evidence type="ECO:0000256" key="6">
    <source>
        <dbReference type="SAM" id="Phobius"/>
    </source>
</evidence>
<feature type="transmembrane region" description="Helical" evidence="6">
    <location>
        <begin position="397"/>
        <end position="420"/>
    </location>
</feature>
<dbReference type="Pfam" id="PF00027">
    <property type="entry name" value="cNMP_binding"/>
    <property type="match status" value="1"/>
</dbReference>
<comment type="subcellular location">
    <subcellularLocation>
        <location evidence="1">Membrane</location>
        <topology evidence="1">Multi-pass membrane protein</topology>
    </subcellularLocation>
</comment>
<feature type="transmembrane region" description="Helical" evidence="6">
    <location>
        <begin position="464"/>
        <end position="488"/>
    </location>
</feature>
<keyword evidence="3 6" id="KW-0812">Transmembrane</keyword>
<dbReference type="PANTHER" id="PTHR23011">
    <property type="entry name" value="CYCLIC NUCLEOTIDE-BINDING DOMAIN CONTAINING PROTEIN"/>
    <property type="match status" value="1"/>
</dbReference>
<organism evidence="8 9">
    <name type="scientific">Methyloradius palustris</name>
    <dbReference type="NCBI Taxonomy" id="2778876"/>
    <lineage>
        <taxon>Bacteria</taxon>
        <taxon>Pseudomonadati</taxon>
        <taxon>Pseudomonadota</taxon>
        <taxon>Betaproteobacteria</taxon>
        <taxon>Nitrosomonadales</taxon>
        <taxon>Methylophilaceae</taxon>
        <taxon>Methyloradius</taxon>
    </lineage>
</organism>
<feature type="domain" description="Cyclic nucleotide-binding" evidence="7">
    <location>
        <begin position="57"/>
        <end position="157"/>
    </location>
</feature>
<evidence type="ECO:0000256" key="1">
    <source>
        <dbReference type="ARBA" id="ARBA00004141"/>
    </source>
</evidence>
<feature type="transmembrane region" description="Helical" evidence="6">
    <location>
        <begin position="508"/>
        <end position="536"/>
    </location>
</feature>
<dbReference type="AlphaFoldDB" id="A0A8D5JZM3"/>
<dbReference type="Gene3D" id="2.60.120.10">
    <property type="entry name" value="Jelly Rolls"/>
    <property type="match status" value="1"/>
</dbReference>
<sequence length="562" mass="63072">MLAASLNQIWTVYGYPLNWLNNNILKIIIKKTNLMLLRYFRRNKEPTHLRILRDVPLFSGLQCHELITLDSLLHQRKYVANEVIFDQDEEGQAIYFILSGKVEIFRKNRAEPIASLDTGEFFGERALLQNVSRVAQVRAAEDCVLAVLFRDDFLSLLHTHPQIAAQITEHNSLINARVQSEFEVVSPEVLSNPHNTPGIITWAGIIASTCLLLLIFKNILWLIVPFLLAFMLYYLMAPLAKKMVQSGLSQQFAAHSLSGALLLLIGLAVLLFYPLTIAHAADWQIALTRYLSGGAMLLEQLLHGLQQQFSFLNSTHFGNDYYQEVRDFSEHFSDKYLANIVFGLAAWLPSLLLAPLISFFLLKDGAFLRKMVGNTVPNAFFEKTLYLFHAVDRTARMYFLGLIKIAALDALLLSLAFWILGITPALVLGILVAVLSWIPYLGPLAGFAIVMMVAASNDPGNLPLYYSIIGVFITMRILDDFVFLPMVVGKSLKIHPLLTIMMFLVGESIAGVPGLMLVIPLLAIVMVLGETLGIILTDKRLQARHKFAQKLRWQAANHGLEK</sequence>
<dbReference type="InterPro" id="IPR018490">
    <property type="entry name" value="cNMP-bd_dom_sf"/>
</dbReference>
<dbReference type="InterPro" id="IPR014710">
    <property type="entry name" value="RmlC-like_jellyroll"/>
</dbReference>
<dbReference type="InterPro" id="IPR002549">
    <property type="entry name" value="AI-2E-like"/>
</dbReference>
<dbReference type="PANTHER" id="PTHR23011:SF28">
    <property type="entry name" value="CYCLIC NUCLEOTIDE-BINDING DOMAIN CONTAINING PROTEIN"/>
    <property type="match status" value="1"/>
</dbReference>
<dbReference type="EMBL" id="AP024110">
    <property type="protein sequence ID" value="BCM25812.1"/>
    <property type="molecule type" value="Genomic_DNA"/>
</dbReference>
<feature type="transmembrane region" description="Helical" evidence="6">
    <location>
        <begin position="252"/>
        <end position="273"/>
    </location>
</feature>
<dbReference type="SMART" id="SM00100">
    <property type="entry name" value="cNMP"/>
    <property type="match status" value="1"/>
</dbReference>
<dbReference type="GO" id="GO:0016020">
    <property type="term" value="C:membrane"/>
    <property type="evidence" value="ECO:0007669"/>
    <property type="project" value="UniProtKB-SubCell"/>
</dbReference>
<evidence type="ECO:0000256" key="3">
    <source>
        <dbReference type="ARBA" id="ARBA00022692"/>
    </source>
</evidence>
<evidence type="ECO:0000313" key="9">
    <source>
        <dbReference type="Proteomes" id="UP000826722"/>
    </source>
</evidence>
<gene>
    <name evidence="8" type="ORF">ZMTM_20710</name>
</gene>
<accession>A0A8D5JZM3</accession>
<dbReference type="Pfam" id="PF01594">
    <property type="entry name" value="AI-2E_transport"/>
    <property type="match status" value="1"/>
</dbReference>
<evidence type="ECO:0000313" key="8">
    <source>
        <dbReference type="EMBL" id="BCM25812.1"/>
    </source>
</evidence>
<keyword evidence="9" id="KW-1185">Reference proteome</keyword>
<reference evidence="8" key="1">
    <citation type="journal article" date="2021" name="Arch. Microbiol.">
        <title>Methyloradius palustris gen. nov., sp. nov., a methanol-oxidizing bacterium isolated from snow.</title>
        <authorList>
            <person name="Miyadera T."/>
            <person name="Kojima H."/>
            <person name="Fukui M."/>
        </authorList>
    </citation>
    <scope>NUCLEOTIDE SEQUENCE</scope>
    <source>
        <strain evidence="8">Zm11</strain>
    </source>
</reference>
<dbReference type="PROSITE" id="PS50042">
    <property type="entry name" value="CNMP_BINDING_3"/>
    <property type="match status" value="1"/>
</dbReference>